<dbReference type="AlphaFoldDB" id="A0A0K2TE34"/>
<dbReference type="EMBL" id="HACA01006922">
    <property type="protein sequence ID" value="CDW24283.1"/>
    <property type="molecule type" value="Transcribed_RNA"/>
</dbReference>
<sequence>MRFTSGQNEVCRLEGSHVLPAKMMHLLGRFCRGSILGRDIVVPGEHALQPEDFIVDVHMLNFSLALKK</sequence>
<name>A0A0K2TE34_LEPSM</name>
<accession>A0A0K2TE34</accession>
<protein>
    <submittedName>
        <fullName evidence="1">Uncharacterized protein</fullName>
    </submittedName>
</protein>
<organism evidence="1">
    <name type="scientific">Lepeophtheirus salmonis</name>
    <name type="common">Salmon louse</name>
    <name type="synonym">Caligus salmonis</name>
    <dbReference type="NCBI Taxonomy" id="72036"/>
    <lineage>
        <taxon>Eukaryota</taxon>
        <taxon>Metazoa</taxon>
        <taxon>Ecdysozoa</taxon>
        <taxon>Arthropoda</taxon>
        <taxon>Crustacea</taxon>
        <taxon>Multicrustacea</taxon>
        <taxon>Hexanauplia</taxon>
        <taxon>Copepoda</taxon>
        <taxon>Siphonostomatoida</taxon>
        <taxon>Caligidae</taxon>
        <taxon>Lepeophtheirus</taxon>
    </lineage>
</organism>
<proteinExistence type="predicted"/>
<reference evidence="1" key="1">
    <citation type="submission" date="2014-05" db="EMBL/GenBank/DDBJ databases">
        <authorList>
            <person name="Chronopoulou M."/>
        </authorList>
    </citation>
    <scope>NUCLEOTIDE SEQUENCE</scope>
    <source>
        <tissue evidence="1">Whole organism</tissue>
    </source>
</reference>
<evidence type="ECO:0000313" key="1">
    <source>
        <dbReference type="EMBL" id="CDW24283.1"/>
    </source>
</evidence>